<comment type="subunit">
    <text evidence="3">Homohexamer. Dimer of a homotrimer.</text>
</comment>
<dbReference type="PANTHER" id="PTHR42679">
    <property type="entry name" value="S-METHYL-5'-THIOADENOSINE PHOSPHORYLASE"/>
    <property type="match status" value="1"/>
</dbReference>
<dbReference type="RefSeq" id="WP_068111097.1">
    <property type="nucleotide sequence ID" value="NZ_CP015079.1"/>
</dbReference>
<comment type="catalytic activity">
    <reaction evidence="3">
        <text>a purine D-ribonucleoside + phosphate = a purine nucleobase + alpha-D-ribose 1-phosphate</text>
        <dbReference type="Rhea" id="RHEA:19805"/>
        <dbReference type="ChEBI" id="CHEBI:26386"/>
        <dbReference type="ChEBI" id="CHEBI:43474"/>
        <dbReference type="ChEBI" id="CHEBI:57720"/>
        <dbReference type="ChEBI" id="CHEBI:142355"/>
        <dbReference type="EC" id="2.4.2.1"/>
    </reaction>
</comment>
<dbReference type="KEGG" id="ndk:I601_2914"/>
<feature type="binding site" evidence="3">
    <location>
        <position position="180"/>
    </location>
    <ligand>
        <name>substrate</name>
    </ligand>
</feature>
<feature type="site" description="Important for substrate specificity" evidence="3">
    <location>
        <position position="162"/>
    </location>
</feature>
<proteinExistence type="inferred from homology"/>
<feature type="site" description="Important for substrate specificity" evidence="3">
    <location>
        <position position="217"/>
    </location>
</feature>
<keyword evidence="6" id="KW-1185">Reference proteome</keyword>
<dbReference type="InterPro" id="IPR035994">
    <property type="entry name" value="Nucleoside_phosphorylase_sf"/>
</dbReference>
<dbReference type="OrthoDB" id="1523230at2"/>
<feature type="binding site" evidence="3">
    <location>
        <begin position="54"/>
        <end position="55"/>
    </location>
    <ligand>
        <name>phosphate</name>
        <dbReference type="ChEBI" id="CHEBI:43474"/>
    </ligand>
</feature>
<keyword evidence="2 3" id="KW-0808">Transferase</keyword>
<dbReference type="GO" id="GO:0017061">
    <property type="term" value="F:S-methyl-5-thioadenosine phosphorylase activity"/>
    <property type="evidence" value="ECO:0007669"/>
    <property type="project" value="InterPro"/>
</dbReference>
<dbReference type="CDD" id="cd09010">
    <property type="entry name" value="MTAP_SsMTAPII_like_MTIP"/>
    <property type="match status" value="1"/>
</dbReference>
<comment type="miscellaneous">
    <text evidence="3">Although this enzyme belongs to the family of MTA phosphorylases based on sequence homology, it lacks several conserved amino acids in the substrate binding pocket that confer specificity towards MTA.</text>
</comment>
<keyword evidence="3" id="KW-0660">Purine salvage</keyword>
<organism evidence="5 6">
    <name type="scientific">Nocardioides dokdonensis FR1436</name>
    <dbReference type="NCBI Taxonomy" id="1300347"/>
    <lineage>
        <taxon>Bacteria</taxon>
        <taxon>Bacillati</taxon>
        <taxon>Actinomycetota</taxon>
        <taxon>Actinomycetes</taxon>
        <taxon>Propionibacteriales</taxon>
        <taxon>Nocardioidaceae</taxon>
        <taxon>Nocardioides</taxon>
    </lineage>
</organism>
<name>A0A1A9GNT8_9ACTN</name>
<dbReference type="AlphaFoldDB" id="A0A1A9GNT8"/>
<evidence type="ECO:0000256" key="1">
    <source>
        <dbReference type="ARBA" id="ARBA00022676"/>
    </source>
</evidence>
<accession>A0A1A9GNT8</accession>
<dbReference type="PATRIC" id="fig|1300347.3.peg.2914"/>
<dbReference type="EC" id="2.4.2.1" evidence="3"/>
<comment type="function">
    <text evidence="3">Purine nucleoside phosphorylase involved in purine salvage.</text>
</comment>
<dbReference type="GO" id="GO:0005829">
    <property type="term" value="C:cytosol"/>
    <property type="evidence" value="ECO:0007669"/>
    <property type="project" value="TreeGrafter"/>
</dbReference>
<dbReference type="InterPro" id="IPR010044">
    <property type="entry name" value="MTAP"/>
</dbReference>
<sequence length="273" mass="29132">MSQTRADIAVIGGTGFYSFLEDPEEVRVETPYGDPSAPVAIGTVAGRRVAFLPRHGTSHEYAPHTIPYRANLWALRSLGVRQVLAPCAVGGLRPEVAPGDVVVPDQLVDRTYRRVPSYVEGGAVHLPFGDPYCDRLSAAVAGTADDVHRGGTMVIIEGPRFSTRAESRHYADQGWTLINMTGHPEAALAREMRQCYTPIALVTDMDAGAESGAGVGQAEVFARFKANLERLTGLLTDAIAALPDPDGCSCSTWADGLELTYSIPGEVPAPVFP</sequence>
<feature type="binding site" evidence="3">
    <location>
        <position position="181"/>
    </location>
    <ligand>
        <name>phosphate</name>
        <dbReference type="ChEBI" id="CHEBI:43474"/>
    </ligand>
</feature>
<feature type="domain" description="Nucleoside phosphorylase" evidence="4">
    <location>
        <begin position="7"/>
        <end position="239"/>
    </location>
</feature>
<dbReference type="GO" id="GO:0019509">
    <property type="term" value="P:L-methionine salvage from methylthioadenosine"/>
    <property type="evidence" value="ECO:0007669"/>
    <property type="project" value="TreeGrafter"/>
</dbReference>
<keyword evidence="1 3" id="KW-0328">Glycosyltransferase</keyword>
<evidence type="ECO:0000259" key="4">
    <source>
        <dbReference type="Pfam" id="PF01048"/>
    </source>
</evidence>
<evidence type="ECO:0000256" key="3">
    <source>
        <dbReference type="HAMAP-Rule" id="MF_01963"/>
    </source>
</evidence>
<comment type="similarity">
    <text evidence="3">Belongs to the PNP/MTAP phosphorylase family. MTAP subfamily.</text>
</comment>
<comment type="caution">
    <text evidence="3">Lacks conserved residue(s) required for the propagation of feature annotation.</text>
</comment>
<comment type="pathway">
    <text evidence="3">Purine metabolism; purine nucleoside salvage.</text>
</comment>
<dbReference type="EMBL" id="CP015079">
    <property type="protein sequence ID" value="ANH39330.1"/>
    <property type="molecule type" value="Genomic_DNA"/>
</dbReference>
<evidence type="ECO:0000313" key="6">
    <source>
        <dbReference type="Proteomes" id="UP000077868"/>
    </source>
</evidence>
<dbReference type="GO" id="GO:0006166">
    <property type="term" value="P:purine ribonucleoside salvage"/>
    <property type="evidence" value="ECO:0007669"/>
    <property type="project" value="UniProtKB-UniRule"/>
</dbReference>
<dbReference type="SUPFAM" id="SSF53167">
    <property type="entry name" value="Purine and uridine phosphorylases"/>
    <property type="match status" value="1"/>
</dbReference>
<feature type="binding site" evidence="3">
    <location>
        <begin position="204"/>
        <end position="206"/>
    </location>
    <ligand>
        <name>substrate</name>
    </ligand>
</feature>
<dbReference type="NCBIfam" id="TIGR01694">
    <property type="entry name" value="MTAP"/>
    <property type="match status" value="1"/>
</dbReference>
<dbReference type="InterPro" id="IPR000845">
    <property type="entry name" value="Nucleoside_phosphorylase_d"/>
</dbReference>
<dbReference type="STRING" id="1300347.I601_2914"/>
<gene>
    <name evidence="5" type="primary">mtnP</name>
    <name evidence="5" type="ORF">I601_2914</name>
</gene>
<evidence type="ECO:0000313" key="5">
    <source>
        <dbReference type="EMBL" id="ANH39330.1"/>
    </source>
</evidence>
<dbReference type="Pfam" id="PF01048">
    <property type="entry name" value="PNP_UDP_1"/>
    <property type="match status" value="1"/>
</dbReference>
<dbReference type="NCBIfam" id="NF005876">
    <property type="entry name" value="PRK07823.1"/>
    <property type="match status" value="1"/>
</dbReference>
<evidence type="ECO:0000256" key="2">
    <source>
        <dbReference type="ARBA" id="ARBA00022679"/>
    </source>
</evidence>
<reference evidence="5 6" key="1">
    <citation type="submission" date="2016-03" db="EMBL/GenBank/DDBJ databases">
        <title>Complete genome sequence of a soil Actinobacterium, Nocardioides dokdonensis FR1436.</title>
        <authorList>
            <person name="Kwon S.-K."/>
            <person name="Kim K."/>
            <person name="Kim J.F."/>
        </authorList>
    </citation>
    <scope>NUCLEOTIDE SEQUENCE [LARGE SCALE GENOMIC DNA]</scope>
    <source>
        <strain evidence="5 6">FR1436</strain>
    </source>
</reference>
<dbReference type="HAMAP" id="MF_01963">
    <property type="entry name" value="MTAP"/>
    <property type="match status" value="1"/>
</dbReference>
<dbReference type="Gene3D" id="3.40.50.1580">
    <property type="entry name" value="Nucleoside phosphorylase domain"/>
    <property type="match status" value="1"/>
</dbReference>
<dbReference type="Proteomes" id="UP000077868">
    <property type="component" value="Chromosome"/>
</dbReference>
<dbReference type="UniPathway" id="UPA00606"/>
<feature type="binding site" evidence="3">
    <location>
        <position position="14"/>
    </location>
    <ligand>
        <name>phosphate</name>
        <dbReference type="ChEBI" id="CHEBI:43474"/>
    </ligand>
</feature>
<dbReference type="PANTHER" id="PTHR42679:SF2">
    <property type="entry name" value="S-METHYL-5'-THIOADENOSINE PHOSPHORYLASE"/>
    <property type="match status" value="1"/>
</dbReference>
<protein>
    <recommendedName>
        <fullName evidence="3">Purine nucleoside phosphorylase</fullName>
        <shortName evidence="3">PNP</shortName>
        <ecNumber evidence="3">2.4.2.1</ecNumber>
    </recommendedName>
</protein>